<comment type="caution">
    <text evidence="1">The sequence shown here is derived from an EMBL/GenBank/DDBJ whole genome shotgun (WGS) entry which is preliminary data.</text>
</comment>
<dbReference type="AlphaFoldDB" id="A0A917ZVG0"/>
<dbReference type="Proteomes" id="UP000641932">
    <property type="component" value="Unassembled WGS sequence"/>
</dbReference>
<sequence length="51" mass="5133">MPSATSTDTHHILTERQHFADEMQQVSLPGGRAPSAATCNGALAPGGSAVG</sequence>
<reference evidence="1" key="1">
    <citation type="journal article" date="2014" name="Int. J. Syst. Evol. Microbiol.">
        <title>Complete genome sequence of Corynebacterium casei LMG S-19264T (=DSM 44701T), isolated from a smear-ripened cheese.</title>
        <authorList>
            <consortium name="US DOE Joint Genome Institute (JGI-PGF)"/>
            <person name="Walter F."/>
            <person name="Albersmeier A."/>
            <person name="Kalinowski J."/>
            <person name="Ruckert C."/>
        </authorList>
    </citation>
    <scope>NUCLEOTIDE SEQUENCE</scope>
    <source>
        <strain evidence="1">CGMCC 4.7201</strain>
    </source>
</reference>
<accession>A0A917ZVG0</accession>
<proteinExistence type="predicted"/>
<evidence type="ECO:0000313" key="2">
    <source>
        <dbReference type="Proteomes" id="UP000641932"/>
    </source>
</evidence>
<evidence type="ECO:0000313" key="1">
    <source>
        <dbReference type="EMBL" id="GGO94342.1"/>
    </source>
</evidence>
<keyword evidence="2" id="KW-1185">Reference proteome</keyword>
<reference evidence="1" key="2">
    <citation type="submission" date="2020-09" db="EMBL/GenBank/DDBJ databases">
        <authorList>
            <person name="Sun Q."/>
            <person name="Zhou Y."/>
        </authorList>
    </citation>
    <scope>NUCLEOTIDE SEQUENCE</scope>
    <source>
        <strain evidence="1">CGMCC 4.7201</strain>
    </source>
</reference>
<dbReference type="EMBL" id="BMMS01000023">
    <property type="protein sequence ID" value="GGO94342.1"/>
    <property type="molecule type" value="Genomic_DNA"/>
</dbReference>
<organism evidence="1 2">
    <name type="scientific">Wenjunlia tyrosinilytica</name>
    <dbReference type="NCBI Taxonomy" id="1544741"/>
    <lineage>
        <taxon>Bacteria</taxon>
        <taxon>Bacillati</taxon>
        <taxon>Actinomycetota</taxon>
        <taxon>Actinomycetes</taxon>
        <taxon>Kitasatosporales</taxon>
        <taxon>Streptomycetaceae</taxon>
        <taxon>Wenjunlia</taxon>
    </lineage>
</organism>
<protein>
    <submittedName>
        <fullName evidence="1">Uncharacterized protein</fullName>
    </submittedName>
</protein>
<name>A0A917ZVG0_9ACTN</name>
<gene>
    <name evidence="1" type="ORF">GCM10012280_48940</name>
</gene>